<sequence length="33" mass="3885">VCTHQRHDRRNCSEMLGQSDKPQTPNTERLLSF</sequence>
<feature type="non-terminal residue" evidence="2">
    <location>
        <position position="1"/>
    </location>
</feature>
<name>A0A6V7H7Z4_9HYME</name>
<protein>
    <submittedName>
        <fullName evidence="2">Uncharacterized protein</fullName>
    </submittedName>
</protein>
<reference evidence="2" key="1">
    <citation type="submission" date="2020-07" db="EMBL/GenBank/DDBJ databases">
        <authorList>
            <person name="Nazaruddin N."/>
        </authorList>
    </citation>
    <scope>NUCLEOTIDE SEQUENCE</scope>
</reference>
<dbReference type="Proteomes" id="UP000752696">
    <property type="component" value="Unassembled WGS sequence"/>
</dbReference>
<comment type="caution">
    <text evidence="2">The sequence shown here is derived from an EMBL/GenBank/DDBJ whole genome shotgun (WGS) entry which is preliminary data.</text>
</comment>
<accession>A0A6V7H7Z4</accession>
<keyword evidence="3" id="KW-1185">Reference proteome</keyword>
<dbReference type="AlphaFoldDB" id="A0A6V7H7Z4"/>
<dbReference type="EMBL" id="CAJDYZ010008708">
    <property type="protein sequence ID" value="CAD1475721.1"/>
    <property type="molecule type" value="Genomic_DNA"/>
</dbReference>
<dbReference type="OrthoDB" id="10479837at2759"/>
<evidence type="ECO:0000313" key="3">
    <source>
        <dbReference type="Proteomes" id="UP000752696"/>
    </source>
</evidence>
<gene>
    <name evidence="2" type="ORF">MHI_LOCUS592644</name>
</gene>
<organism evidence="2 3">
    <name type="scientific">Heterotrigona itama</name>
    <dbReference type="NCBI Taxonomy" id="395501"/>
    <lineage>
        <taxon>Eukaryota</taxon>
        <taxon>Metazoa</taxon>
        <taxon>Ecdysozoa</taxon>
        <taxon>Arthropoda</taxon>
        <taxon>Hexapoda</taxon>
        <taxon>Insecta</taxon>
        <taxon>Pterygota</taxon>
        <taxon>Neoptera</taxon>
        <taxon>Endopterygota</taxon>
        <taxon>Hymenoptera</taxon>
        <taxon>Apocrita</taxon>
        <taxon>Aculeata</taxon>
        <taxon>Apoidea</taxon>
        <taxon>Anthophila</taxon>
        <taxon>Apidae</taxon>
        <taxon>Heterotrigona</taxon>
    </lineage>
</organism>
<feature type="region of interest" description="Disordered" evidence="1">
    <location>
        <begin position="1"/>
        <end position="33"/>
    </location>
</feature>
<evidence type="ECO:0000256" key="1">
    <source>
        <dbReference type="SAM" id="MobiDB-lite"/>
    </source>
</evidence>
<proteinExistence type="predicted"/>
<evidence type="ECO:0000313" key="2">
    <source>
        <dbReference type="EMBL" id="CAD1475721.1"/>
    </source>
</evidence>
<feature type="compositionally biased region" description="Polar residues" evidence="1">
    <location>
        <begin position="20"/>
        <end position="33"/>
    </location>
</feature>